<evidence type="ECO:0000256" key="15">
    <source>
        <dbReference type="SAM" id="MobiDB-lite"/>
    </source>
</evidence>
<keyword evidence="13" id="KW-0137">Centromere</keyword>
<evidence type="ECO:0000256" key="5">
    <source>
        <dbReference type="ARBA" id="ARBA00020497"/>
    </source>
</evidence>
<evidence type="ECO:0000256" key="13">
    <source>
        <dbReference type="ARBA" id="ARBA00023328"/>
    </source>
</evidence>
<comment type="similarity">
    <text evidence="4">Belongs to the DASH complex DAM1 family.</text>
</comment>
<evidence type="ECO:0000256" key="7">
    <source>
        <dbReference type="ARBA" id="ARBA00022490"/>
    </source>
</evidence>
<keyword evidence="12" id="KW-0539">Nucleus</keyword>
<evidence type="ECO:0000256" key="11">
    <source>
        <dbReference type="ARBA" id="ARBA00023212"/>
    </source>
</evidence>
<keyword evidence="9" id="KW-0159">Chromosome partition</keyword>
<dbReference type="GO" id="GO:0044732">
    <property type="term" value="C:mitotic spindle pole body"/>
    <property type="evidence" value="ECO:0007669"/>
    <property type="project" value="TreeGrafter"/>
</dbReference>
<accession>A0A6J3MBI9</accession>
<keyword evidence="7" id="KW-0963">Cytoplasm</keyword>
<dbReference type="Proteomes" id="UP000504637">
    <property type="component" value="Unplaced"/>
</dbReference>
<gene>
    <name evidence="17" type="ORF">K489DRAFT_146296</name>
</gene>
<proteinExistence type="inferred from homology"/>
<evidence type="ECO:0000256" key="12">
    <source>
        <dbReference type="ARBA" id="ARBA00023242"/>
    </source>
</evidence>
<keyword evidence="16" id="KW-1185">Reference proteome</keyword>
<dbReference type="GO" id="GO:1990537">
    <property type="term" value="C:mitotic spindle polar microtubule"/>
    <property type="evidence" value="ECO:0007669"/>
    <property type="project" value="TreeGrafter"/>
</dbReference>
<comment type="subcellular location">
    <subcellularLocation>
        <location evidence="3">Chromosome</location>
        <location evidence="3">Centromere</location>
        <location evidence="3">Kinetochore</location>
    </subcellularLocation>
    <subcellularLocation>
        <location evidence="2">Cytoplasm</location>
        <location evidence="2">Cytoskeleton</location>
        <location evidence="2">Spindle</location>
    </subcellularLocation>
    <subcellularLocation>
        <location evidence="1">Nucleus</location>
    </subcellularLocation>
</comment>
<dbReference type="GeneID" id="54356984"/>
<dbReference type="PANTHER" id="PTHR28113">
    <property type="entry name" value="DASH COMPLEX SUBUNIT DAM1"/>
    <property type="match status" value="1"/>
</dbReference>
<name>A0A6J3MBI9_9PEZI</name>
<evidence type="ECO:0000256" key="8">
    <source>
        <dbReference type="ARBA" id="ARBA00022701"/>
    </source>
</evidence>
<feature type="region of interest" description="Disordered" evidence="15">
    <location>
        <begin position="1"/>
        <end position="60"/>
    </location>
</feature>
<keyword evidence="11" id="KW-0206">Cytoskeleton</keyword>
<keyword evidence="6" id="KW-0158">Chromosome</keyword>
<evidence type="ECO:0000256" key="1">
    <source>
        <dbReference type="ARBA" id="ARBA00004123"/>
    </source>
</evidence>
<evidence type="ECO:0000256" key="6">
    <source>
        <dbReference type="ARBA" id="ARBA00022454"/>
    </source>
</evidence>
<keyword evidence="10" id="KW-0995">Kinetochore</keyword>
<evidence type="ECO:0000256" key="10">
    <source>
        <dbReference type="ARBA" id="ARBA00022838"/>
    </source>
</evidence>
<dbReference type="InterPro" id="IPR013962">
    <property type="entry name" value="DASH_Dam1"/>
</dbReference>
<feature type="compositionally biased region" description="Gly residues" evidence="15">
    <location>
        <begin position="194"/>
        <end position="230"/>
    </location>
</feature>
<dbReference type="Pfam" id="PF08653">
    <property type="entry name" value="DASH_Dam1"/>
    <property type="match status" value="1"/>
</dbReference>
<keyword evidence="8" id="KW-0493">Microtubule</keyword>
<dbReference type="OrthoDB" id="5586015at2759"/>
<reference evidence="17" key="1">
    <citation type="submission" date="2020-01" db="EMBL/GenBank/DDBJ databases">
        <authorList>
            <consortium name="DOE Joint Genome Institute"/>
            <person name="Haridas S."/>
            <person name="Albert R."/>
            <person name="Binder M."/>
            <person name="Bloem J."/>
            <person name="Labutti K."/>
            <person name="Salamov A."/>
            <person name="Andreopoulos B."/>
            <person name="Baker S.E."/>
            <person name="Barry K."/>
            <person name="Bills G."/>
            <person name="Bluhm B.H."/>
            <person name="Cannon C."/>
            <person name="Castanera R."/>
            <person name="Culley D.E."/>
            <person name="Daum C."/>
            <person name="Ezra D."/>
            <person name="Gonzalez J.B."/>
            <person name="Henrissat B."/>
            <person name="Kuo A."/>
            <person name="Liang C."/>
            <person name="Lipzen A."/>
            <person name="Lutzoni F."/>
            <person name="Magnuson J."/>
            <person name="Mondo S."/>
            <person name="Nolan M."/>
            <person name="Ohm R."/>
            <person name="Pangilinan J."/>
            <person name="Park H.-J."/>
            <person name="Ramirez L."/>
            <person name="Alfaro M."/>
            <person name="Sun H."/>
            <person name="Tritt A."/>
            <person name="Yoshinaga Y."/>
            <person name="Zwiers L.-H."/>
            <person name="Turgeon B.G."/>
            <person name="Goodwin S.B."/>
            <person name="Spatafora J.W."/>
            <person name="Crous P.W."/>
            <person name="Grigoriev I.V."/>
        </authorList>
    </citation>
    <scope>NUCLEOTIDE SEQUENCE</scope>
    <source>
        <strain evidence="17">CBS 342.82</strain>
    </source>
</reference>
<dbReference type="RefSeq" id="XP_033462030.1">
    <property type="nucleotide sequence ID" value="XM_033599185.1"/>
</dbReference>
<evidence type="ECO:0000256" key="3">
    <source>
        <dbReference type="ARBA" id="ARBA00004629"/>
    </source>
</evidence>
<reference evidence="17" key="3">
    <citation type="submission" date="2025-08" db="UniProtKB">
        <authorList>
            <consortium name="RefSeq"/>
        </authorList>
    </citation>
    <scope>IDENTIFICATION</scope>
    <source>
        <strain evidence="17">CBS 342.82</strain>
    </source>
</reference>
<evidence type="ECO:0000256" key="14">
    <source>
        <dbReference type="ARBA" id="ARBA00030453"/>
    </source>
</evidence>
<evidence type="ECO:0000313" key="17">
    <source>
        <dbReference type="RefSeq" id="XP_033462030.1"/>
    </source>
</evidence>
<sequence length="247" mass="25444">MATATTPIDLSGSTRNRSLSRSRSGALPSRPTTPLRPPSRTSLRASQTTPTDGAAAGTHDHPLNALEHAFSELSDGMADLEANFMHLSLLHESLGRFNENFGGFLYGLNMSAFCVDFPEAPIPQSFSRQREGAYAGEQSSMFQSHTGGTHIPDTEATFLTTDTSFVDNPPPTNVKASKYSSVPGSSATPRARGSRGGPAATGGRGRGGVGTGTGGSGIGRGGPSGRGGASNTGSRIGRGIPRGRGVR</sequence>
<evidence type="ECO:0000313" key="16">
    <source>
        <dbReference type="Proteomes" id="UP000504637"/>
    </source>
</evidence>
<feature type="region of interest" description="Disordered" evidence="15">
    <location>
        <begin position="161"/>
        <end position="247"/>
    </location>
</feature>
<evidence type="ECO:0000256" key="2">
    <source>
        <dbReference type="ARBA" id="ARBA00004186"/>
    </source>
</evidence>
<dbReference type="GO" id="GO:0042729">
    <property type="term" value="C:DASH complex"/>
    <property type="evidence" value="ECO:0007669"/>
    <property type="project" value="InterPro"/>
</dbReference>
<dbReference type="GO" id="GO:1990758">
    <property type="term" value="P:mitotic sister chromatid biorientation"/>
    <property type="evidence" value="ECO:0007669"/>
    <property type="project" value="TreeGrafter"/>
</dbReference>
<dbReference type="AlphaFoldDB" id="A0A6J3MBI9"/>
<organism evidence="17">
    <name type="scientific">Dissoconium aciculare CBS 342.82</name>
    <dbReference type="NCBI Taxonomy" id="1314786"/>
    <lineage>
        <taxon>Eukaryota</taxon>
        <taxon>Fungi</taxon>
        <taxon>Dikarya</taxon>
        <taxon>Ascomycota</taxon>
        <taxon>Pezizomycotina</taxon>
        <taxon>Dothideomycetes</taxon>
        <taxon>Dothideomycetidae</taxon>
        <taxon>Mycosphaerellales</taxon>
        <taxon>Dissoconiaceae</taxon>
        <taxon>Dissoconium</taxon>
    </lineage>
</organism>
<feature type="compositionally biased region" description="Low complexity" evidence="15">
    <location>
        <begin position="10"/>
        <end position="44"/>
    </location>
</feature>
<dbReference type="PANTHER" id="PTHR28113:SF1">
    <property type="entry name" value="DASH COMPLEX SUBUNIT DAM1"/>
    <property type="match status" value="1"/>
</dbReference>
<reference evidence="17" key="2">
    <citation type="submission" date="2020-04" db="EMBL/GenBank/DDBJ databases">
        <authorList>
            <consortium name="NCBI Genome Project"/>
        </authorList>
    </citation>
    <scope>NUCLEOTIDE SEQUENCE</scope>
    <source>
        <strain evidence="17">CBS 342.82</strain>
    </source>
</reference>
<evidence type="ECO:0000256" key="4">
    <source>
        <dbReference type="ARBA" id="ARBA00010073"/>
    </source>
</evidence>
<feature type="compositionally biased region" description="Polar residues" evidence="15">
    <location>
        <begin position="174"/>
        <end position="183"/>
    </location>
</feature>
<evidence type="ECO:0000256" key="9">
    <source>
        <dbReference type="ARBA" id="ARBA00022829"/>
    </source>
</evidence>
<protein>
    <recommendedName>
        <fullName evidence="5">DASH complex subunit DAM1</fullName>
    </recommendedName>
    <alternativeName>
        <fullName evidence="14">Outer kinetochore protein DAM1</fullName>
    </alternativeName>
</protein>